<name>X5MBV0_9HYPH</name>
<evidence type="ECO:0000259" key="1">
    <source>
        <dbReference type="Pfam" id="PF13761"/>
    </source>
</evidence>
<keyword evidence="2" id="KW-0472">Membrane</keyword>
<dbReference type="KEGG" id="pect:BN1012_Phect338"/>
<evidence type="ECO:0000313" key="3">
    <source>
        <dbReference type="Proteomes" id="UP000032160"/>
    </source>
</evidence>
<keyword evidence="2" id="KW-0812">Transmembrane</keyword>
<dbReference type="EMBL" id="HG966617">
    <property type="protein sequence ID" value="CDO58552.1"/>
    <property type="molecule type" value="Genomic_DNA"/>
</dbReference>
<organism evidence="2 3">
    <name type="scientific">Candidatus Phaeomarinibacter ectocarpi</name>
    <dbReference type="NCBI Taxonomy" id="1458461"/>
    <lineage>
        <taxon>Bacteria</taxon>
        <taxon>Pseudomonadati</taxon>
        <taxon>Pseudomonadota</taxon>
        <taxon>Alphaproteobacteria</taxon>
        <taxon>Hyphomicrobiales</taxon>
        <taxon>Parvibaculaceae</taxon>
        <taxon>Candidatus Phaeomarinibacter</taxon>
    </lineage>
</organism>
<dbReference type="Pfam" id="PF13761">
    <property type="entry name" value="DUF4166"/>
    <property type="match status" value="1"/>
</dbReference>
<keyword evidence="3" id="KW-1185">Reference proteome</keyword>
<dbReference type="AlphaFoldDB" id="X5MBV0"/>
<evidence type="ECO:0000313" key="2">
    <source>
        <dbReference type="EMBL" id="CDO58552.1"/>
    </source>
</evidence>
<sequence>MIARFAAWFFGFPKAGHDVPVTITKTRTDKGEIWERNFNGSTFRSFCSRADQPYRYRERFWLFTYEQELPVKDGTMHLPVVHGWFLGIPLPKPLLPGSDSREYAKDGTFRFDVVLKAPLWGGLIVRYTGHLTPDP</sequence>
<dbReference type="InterPro" id="IPR025311">
    <property type="entry name" value="DUF4166"/>
</dbReference>
<dbReference type="HOGENOM" id="CLU_1881964_0_0_5"/>
<gene>
    <name evidence="2" type="ORF">BN1012_Phect338</name>
</gene>
<feature type="domain" description="DUF4166" evidence="1">
    <location>
        <begin position="2"/>
        <end position="131"/>
    </location>
</feature>
<accession>X5MBV0</accession>
<protein>
    <submittedName>
        <fullName evidence="2">Putative transmembrane protein</fullName>
    </submittedName>
</protein>
<reference evidence="2 3" key="1">
    <citation type="journal article" date="2014" name="Front. Genet.">
        <title>Genome and metabolic network of "Candidatus Phaeomarinobacter ectocarpi" Ec32, a new candidate genus of Alphaproteobacteria frequently associated with brown algae.</title>
        <authorList>
            <person name="Dittami S.M."/>
            <person name="Barbeyron T."/>
            <person name="Boyen C."/>
            <person name="Cambefort J."/>
            <person name="Collet G."/>
            <person name="Delage L."/>
            <person name="Gobet A."/>
            <person name="Groisillier A."/>
            <person name="Leblanc C."/>
            <person name="Michel G."/>
            <person name="Scornet D."/>
            <person name="Siegel A."/>
            <person name="Tapia J.E."/>
            <person name="Tonon T."/>
        </authorList>
    </citation>
    <scope>NUCLEOTIDE SEQUENCE [LARGE SCALE GENOMIC DNA]</scope>
    <source>
        <strain evidence="2 3">Ec32</strain>
    </source>
</reference>
<proteinExistence type="predicted"/>
<dbReference type="Proteomes" id="UP000032160">
    <property type="component" value="Chromosome I"/>
</dbReference>